<sequence>MKIASIEAIPFNIPLERPTAFAHASISSAEHVLIRVTTDDGVVGHAEAPARPFTYGESQESIVKAIDSWFSPAMVGTDPFDREVARNDLSWLRHNHTARGGVDMAVWDVIGKSLGRSCHKLLGGYTDSMEVVHILFAATPEGMVEEARDMRERFGFNTFKIKTGKNVKEDARAMRMLRAELGEGPEMYVDANKGWTADETIRLLPVMEEVGITMLEEPTPAFRPLARRRVAKKSSIPIMGDESVTRLGEVGREILDNHSQIISIKVARTGFTESDRIVGLCEGLGIGLALGSQMDGTVGTLSSLAFAAAYKSTSDRAGELDYFMQLTDDIVAETPVIENGRMHVSGKPGIGIEIDEDKLNHYRIDKD</sequence>
<dbReference type="CDD" id="cd03315">
    <property type="entry name" value="MLE_like"/>
    <property type="match status" value="1"/>
</dbReference>
<keyword evidence="7" id="KW-1185">Reference proteome</keyword>
<reference evidence="6 7" key="1">
    <citation type="submission" date="2024-09" db="EMBL/GenBank/DDBJ databases">
        <authorList>
            <person name="Sun Q."/>
            <person name="Mori K."/>
        </authorList>
    </citation>
    <scope>NUCLEOTIDE SEQUENCE [LARGE SCALE GENOMIC DNA]</scope>
    <source>
        <strain evidence="6 7">JCM 11411</strain>
    </source>
</reference>
<keyword evidence="3" id="KW-0479">Metal-binding</keyword>
<proteinExistence type="inferred from homology"/>
<dbReference type="RefSeq" id="WP_378376751.1">
    <property type="nucleotide sequence ID" value="NZ_JBHMAS010000088.1"/>
</dbReference>
<dbReference type="EMBL" id="JBHMAS010000088">
    <property type="protein sequence ID" value="MFB9784288.1"/>
    <property type="molecule type" value="Genomic_DNA"/>
</dbReference>
<dbReference type="Pfam" id="PF13378">
    <property type="entry name" value="MR_MLE_C"/>
    <property type="match status" value="1"/>
</dbReference>
<dbReference type="InterPro" id="IPR029065">
    <property type="entry name" value="Enolase_C-like"/>
</dbReference>
<dbReference type="InterPro" id="IPR013341">
    <property type="entry name" value="Mandelate_racemase_N_dom"/>
</dbReference>
<evidence type="ECO:0000313" key="6">
    <source>
        <dbReference type="EMBL" id="MFB9784288.1"/>
    </source>
</evidence>
<gene>
    <name evidence="6" type="ORF">ACFFQ6_31790</name>
</gene>
<keyword evidence="4" id="KW-0413">Isomerase</keyword>
<protein>
    <submittedName>
        <fullName evidence="6">Mandelate racemase/muconate lactonizing enzyme family protein</fullName>
    </submittedName>
</protein>
<evidence type="ECO:0000313" key="7">
    <source>
        <dbReference type="Proteomes" id="UP001589587"/>
    </source>
</evidence>
<dbReference type="SFLD" id="SFLDG00180">
    <property type="entry name" value="muconate_cycloisomerase"/>
    <property type="match status" value="1"/>
</dbReference>
<accession>A0ABV5XP77</accession>
<dbReference type="Proteomes" id="UP001589587">
    <property type="component" value="Unassembled WGS sequence"/>
</dbReference>
<dbReference type="InterPro" id="IPR034613">
    <property type="entry name" value="Muconate_cycloisomerase_anti"/>
</dbReference>
<feature type="domain" description="Mandelate racemase/muconate lactonizing enzyme C-terminal" evidence="5">
    <location>
        <begin position="140"/>
        <end position="237"/>
    </location>
</feature>
<dbReference type="InterPro" id="IPR013342">
    <property type="entry name" value="Mandelate_racemase_C"/>
</dbReference>
<evidence type="ECO:0000256" key="1">
    <source>
        <dbReference type="ARBA" id="ARBA00008031"/>
    </source>
</evidence>
<evidence type="ECO:0000256" key="3">
    <source>
        <dbReference type="ARBA" id="ARBA00022723"/>
    </source>
</evidence>
<dbReference type="Pfam" id="PF02746">
    <property type="entry name" value="MR_MLE_N"/>
    <property type="match status" value="1"/>
</dbReference>
<dbReference type="SUPFAM" id="SSF51604">
    <property type="entry name" value="Enolase C-terminal domain-like"/>
    <property type="match status" value="1"/>
</dbReference>
<dbReference type="Gene3D" id="3.20.20.120">
    <property type="entry name" value="Enolase-like C-terminal domain"/>
    <property type="match status" value="1"/>
</dbReference>
<dbReference type="InterPro" id="IPR036849">
    <property type="entry name" value="Enolase-like_C_sf"/>
</dbReference>
<dbReference type="PANTHER" id="PTHR48073">
    <property type="entry name" value="O-SUCCINYLBENZOATE SYNTHASE-RELATED"/>
    <property type="match status" value="1"/>
</dbReference>
<keyword evidence="2" id="KW-0474">Menaquinone biosynthesis</keyword>
<dbReference type="SMART" id="SM00922">
    <property type="entry name" value="MR_MLE"/>
    <property type="match status" value="1"/>
</dbReference>
<comment type="similarity">
    <text evidence="1">Belongs to the mandelate racemase/muconate lactonizing enzyme family.</text>
</comment>
<dbReference type="PANTHER" id="PTHR48073:SF2">
    <property type="entry name" value="O-SUCCINYLBENZOATE SYNTHASE"/>
    <property type="match status" value="1"/>
</dbReference>
<evidence type="ECO:0000256" key="2">
    <source>
        <dbReference type="ARBA" id="ARBA00022428"/>
    </source>
</evidence>
<evidence type="ECO:0000259" key="5">
    <source>
        <dbReference type="SMART" id="SM00922"/>
    </source>
</evidence>
<dbReference type="Gene3D" id="3.30.390.10">
    <property type="entry name" value="Enolase-like, N-terminal domain"/>
    <property type="match status" value="1"/>
</dbReference>
<evidence type="ECO:0000256" key="4">
    <source>
        <dbReference type="ARBA" id="ARBA00023235"/>
    </source>
</evidence>
<dbReference type="SUPFAM" id="SSF54826">
    <property type="entry name" value="Enolase N-terminal domain-like"/>
    <property type="match status" value="1"/>
</dbReference>
<dbReference type="InterPro" id="IPR029017">
    <property type="entry name" value="Enolase-like_N"/>
</dbReference>
<dbReference type="SFLD" id="SFLDS00001">
    <property type="entry name" value="Enolase"/>
    <property type="match status" value="1"/>
</dbReference>
<name>A0ABV5XP77_9NOCA</name>
<comment type="caution">
    <text evidence="6">The sequence shown here is derived from an EMBL/GenBank/DDBJ whole genome shotgun (WGS) entry which is preliminary data.</text>
</comment>
<organism evidence="6 7">
    <name type="scientific">Rhodococcus baikonurensis</name>
    <dbReference type="NCBI Taxonomy" id="172041"/>
    <lineage>
        <taxon>Bacteria</taxon>
        <taxon>Bacillati</taxon>
        <taxon>Actinomycetota</taxon>
        <taxon>Actinomycetes</taxon>
        <taxon>Mycobacteriales</taxon>
        <taxon>Nocardiaceae</taxon>
        <taxon>Rhodococcus</taxon>
        <taxon>Rhodococcus erythropolis group</taxon>
    </lineage>
</organism>